<reference evidence="13" key="1">
    <citation type="submission" date="2015-10" db="EMBL/GenBank/DDBJ databases">
        <title>Complete Genome Sequence of Aeromonas schubertii strain WL1483.</title>
        <authorList>
            <person name="Liu L."/>
        </authorList>
    </citation>
    <scope>NUCLEOTIDE SEQUENCE [LARGE SCALE GENOMIC DNA]</scope>
    <source>
        <strain evidence="13">WL1483</strain>
    </source>
</reference>
<keyword evidence="10" id="KW-0732">Signal</keyword>
<evidence type="ECO:0000256" key="9">
    <source>
        <dbReference type="ARBA" id="ARBA00048348"/>
    </source>
</evidence>
<dbReference type="InterPro" id="IPR001148">
    <property type="entry name" value="CA_dom"/>
</dbReference>
<keyword evidence="6 10" id="KW-0479">Metal-binding</keyword>
<organism evidence="12 13">
    <name type="scientific">Aeromonas schubertii</name>
    <dbReference type="NCBI Taxonomy" id="652"/>
    <lineage>
        <taxon>Bacteria</taxon>
        <taxon>Pseudomonadati</taxon>
        <taxon>Pseudomonadota</taxon>
        <taxon>Gammaproteobacteria</taxon>
        <taxon>Aeromonadales</taxon>
        <taxon>Aeromonadaceae</taxon>
        <taxon>Aeromonas</taxon>
    </lineage>
</organism>
<dbReference type="KEGG" id="asr:WL1483_3492"/>
<dbReference type="RefSeq" id="WP_060587186.1">
    <property type="nucleotide sequence ID" value="NZ_CP013067.1"/>
</dbReference>
<comment type="similarity">
    <text evidence="3 10">Belongs to the alpha-carbonic anhydrase family.</text>
</comment>
<evidence type="ECO:0000256" key="2">
    <source>
        <dbReference type="ARBA" id="ARBA00002904"/>
    </source>
</evidence>
<evidence type="ECO:0000256" key="1">
    <source>
        <dbReference type="ARBA" id="ARBA00001947"/>
    </source>
</evidence>
<feature type="chain" id="PRO_5025074893" description="Carbonic anhydrase" evidence="10">
    <location>
        <begin position="21"/>
        <end position="242"/>
    </location>
</feature>
<dbReference type="SUPFAM" id="SSF51069">
    <property type="entry name" value="Carbonic anhydrase"/>
    <property type="match status" value="1"/>
</dbReference>
<dbReference type="CDD" id="cd03124">
    <property type="entry name" value="alpha_CA_prokaryotic_like"/>
    <property type="match status" value="1"/>
</dbReference>
<evidence type="ECO:0000256" key="7">
    <source>
        <dbReference type="ARBA" id="ARBA00022833"/>
    </source>
</evidence>
<dbReference type="Proteomes" id="UP000058114">
    <property type="component" value="Chromosome"/>
</dbReference>
<dbReference type="EMBL" id="CP013067">
    <property type="protein sequence ID" value="ALP42911.1"/>
    <property type="molecule type" value="Genomic_DNA"/>
</dbReference>
<dbReference type="InterPro" id="IPR041891">
    <property type="entry name" value="Alpha_CA_prokaryot-like"/>
</dbReference>
<evidence type="ECO:0000256" key="10">
    <source>
        <dbReference type="RuleBase" id="RU367011"/>
    </source>
</evidence>
<protein>
    <recommendedName>
        <fullName evidence="5 10">Carbonic anhydrase</fullName>
        <ecNumber evidence="4 10">4.2.1.1</ecNumber>
    </recommendedName>
</protein>
<dbReference type="PANTHER" id="PTHR18952:SF265">
    <property type="entry name" value="CARBONIC ANHYDRASE"/>
    <property type="match status" value="1"/>
</dbReference>
<dbReference type="AlphaFoldDB" id="A0A0S2SMF2"/>
<keyword evidence="7 10" id="KW-0862">Zinc</keyword>
<comment type="function">
    <text evidence="2 10">Reversible hydration of carbon dioxide.</text>
</comment>
<evidence type="ECO:0000256" key="8">
    <source>
        <dbReference type="ARBA" id="ARBA00023239"/>
    </source>
</evidence>
<evidence type="ECO:0000313" key="13">
    <source>
        <dbReference type="Proteomes" id="UP000058114"/>
    </source>
</evidence>
<comment type="cofactor">
    <cofactor evidence="1 10">
        <name>Zn(2+)</name>
        <dbReference type="ChEBI" id="CHEBI:29105"/>
    </cofactor>
</comment>
<dbReference type="PROSITE" id="PS51144">
    <property type="entry name" value="ALPHA_CA_2"/>
    <property type="match status" value="1"/>
</dbReference>
<accession>A0A0S2SMF2</accession>
<dbReference type="GO" id="GO:0008270">
    <property type="term" value="F:zinc ion binding"/>
    <property type="evidence" value="ECO:0007669"/>
    <property type="project" value="UniProtKB-UniRule"/>
</dbReference>
<dbReference type="InterPro" id="IPR018338">
    <property type="entry name" value="Carbonic_anhydrase_a-class_CS"/>
</dbReference>
<dbReference type="GO" id="GO:0004089">
    <property type="term" value="F:carbonate dehydratase activity"/>
    <property type="evidence" value="ECO:0007669"/>
    <property type="project" value="UniProtKB-UniRule"/>
</dbReference>
<evidence type="ECO:0000313" key="12">
    <source>
        <dbReference type="EMBL" id="ALP42911.1"/>
    </source>
</evidence>
<evidence type="ECO:0000256" key="6">
    <source>
        <dbReference type="ARBA" id="ARBA00022723"/>
    </source>
</evidence>
<dbReference type="Pfam" id="PF00194">
    <property type="entry name" value="Carb_anhydrase"/>
    <property type="match status" value="1"/>
</dbReference>
<dbReference type="Gene3D" id="3.10.200.10">
    <property type="entry name" value="Alpha carbonic anhydrase"/>
    <property type="match status" value="1"/>
</dbReference>
<dbReference type="PROSITE" id="PS00162">
    <property type="entry name" value="ALPHA_CA_1"/>
    <property type="match status" value="1"/>
</dbReference>
<dbReference type="SMART" id="SM01057">
    <property type="entry name" value="Carb_anhydrase"/>
    <property type="match status" value="1"/>
</dbReference>
<keyword evidence="8 10" id="KW-0456">Lyase</keyword>
<feature type="signal peptide" evidence="10">
    <location>
        <begin position="1"/>
        <end position="20"/>
    </location>
</feature>
<evidence type="ECO:0000256" key="4">
    <source>
        <dbReference type="ARBA" id="ARBA00012925"/>
    </source>
</evidence>
<gene>
    <name evidence="12" type="primary">cah</name>
    <name evidence="12" type="ORF">WL1483_3492</name>
</gene>
<evidence type="ECO:0000256" key="5">
    <source>
        <dbReference type="ARBA" id="ARBA00014628"/>
    </source>
</evidence>
<reference evidence="12 13" key="2">
    <citation type="journal article" date="2016" name="Genome Announc.">
        <title>Complete Genome Sequence of the Highly Virulent Aeromonas schubertii Strain WL1483, Isolated from Diseased Snakehead Fish (Channa argus) in China.</title>
        <authorList>
            <person name="Liu L."/>
            <person name="Li N."/>
            <person name="Zhang D."/>
            <person name="Fu X."/>
            <person name="Shi C."/>
            <person name="Lin Q."/>
            <person name="Hao G."/>
        </authorList>
    </citation>
    <scope>NUCLEOTIDE SEQUENCE [LARGE SCALE GENOMIC DNA]</scope>
    <source>
        <strain evidence="12 13">WL1483</strain>
    </source>
</reference>
<name>A0A0S2SMF2_9GAMM</name>
<dbReference type="PANTHER" id="PTHR18952">
    <property type="entry name" value="CARBONIC ANHYDRASE"/>
    <property type="match status" value="1"/>
</dbReference>
<dbReference type="InterPro" id="IPR036398">
    <property type="entry name" value="CA_dom_sf"/>
</dbReference>
<dbReference type="InterPro" id="IPR023561">
    <property type="entry name" value="Carbonic_anhydrase_a-class"/>
</dbReference>
<sequence>MKINACWLTTTLLLSSTTFAAPHWGYAGAEGPEHWASLTPEFAACSGHNQSPVDIKGTIKSALAPLTLHYQTGATALVNNGHTIQVDYAPGSTLTLDGQAFTLKQFHFHAPSENLIQGRHYPLEAHLVHASEQGALLVLAVMFEVGAGNPLLTTAWRQIPTQSGTTATLTRPLDVRALLPRNLDYYRFNGSLTTPPCSEGVRWLVLKHPVTASQAQIDAFKAVMHHPNNRPAQPLGARTILE</sequence>
<proteinExistence type="inferred from homology"/>
<dbReference type="PATRIC" id="fig|652.5.peg.3330"/>
<feature type="domain" description="Alpha-carbonic anhydrase" evidence="11">
    <location>
        <begin position="22"/>
        <end position="242"/>
    </location>
</feature>
<comment type="catalytic activity">
    <reaction evidence="9 10">
        <text>hydrogencarbonate + H(+) = CO2 + H2O</text>
        <dbReference type="Rhea" id="RHEA:10748"/>
        <dbReference type="ChEBI" id="CHEBI:15377"/>
        <dbReference type="ChEBI" id="CHEBI:15378"/>
        <dbReference type="ChEBI" id="CHEBI:16526"/>
        <dbReference type="ChEBI" id="CHEBI:17544"/>
        <dbReference type="EC" id="4.2.1.1"/>
    </reaction>
</comment>
<dbReference type="EC" id="4.2.1.1" evidence="4 10"/>
<evidence type="ECO:0000256" key="3">
    <source>
        <dbReference type="ARBA" id="ARBA00010718"/>
    </source>
</evidence>
<evidence type="ECO:0000259" key="11">
    <source>
        <dbReference type="PROSITE" id="PS51144"/>
    </source>
</evidence>